<reference evidence="2" key="1">
    <citation type="submission" date="2018-09" db="EMBL/GenBank/DDBJ databases">
        <title>Chryseolinea sp. KIS68-18 isolated from soil.</title>
        <authorList>
            <person name="Weon H.-Y."/>
            <person name="Kwon S.-W."/>
            <person name="Lee S.A."/>
        </authorList>
    </citation>
    <scope>NUCLEOTIDE SEQUENCE [LARGE SCALE GENOMIC DNA]</scope>
    <source>
        <strain evidence="2">KIS68-18</strain>
    </source>
</reference>
<dbReference type="Pfam" id="PF03928">
    <property type="entry name" value="HbpS-like"/>
    <property type="match status" value="1"/>
</dbReference>
<name>A0A385SXR2_9BACT</name>
<dbReference type="RefSeq" id="WP_119758088.1">
    <property type="nucleotide sequence ID" value="NZ_CP032382.1"/>
</dbReference>
<dbReference type="PANTHER" id="PTHR34309:SF1">
    <property type="entry name" value="PROTEIN GLCG"/>
    <property type="match status" value="1"/>
</dbReference>
<proteinExistence type="predicted"/>
<dbReference type="SUPFAM" id="SSF143744">
    <property type="entry name" value="GlcG-like"/>
    <property type="match status" value="1"/>
</dbReference>
<dbReference type="Gene3D" id="3.30.450.150">
    <property type="entry name" value="Haem-degrading domain"/>
    <property type="match status" value="1"/>
</dbReference>
<dbReference type="Proteomes" id="UP000266183">
    <property type="component" value="Chromosome"/>
</dbReference>
<gene>
    <name evidence="1" type="ORF">D4L85_31525</name>
</gene>
<dbReference type="PANTHER" id="PTHR34309">
    <property type="entry name" value="SLR1406 PROTEIN"/>
    <property type="match status" value="1"/>
</dbReference>
<dbReference type="InterPro" id="IPR038084">
    <property type="entry name" value="PduO/GlcC-like_sf"/>
</dbReference>
<keyword evidence="2" id="KW-1185">Reference proteome</keyword>
<dbReference type="KEGG" id="chk:D4L85_31525"/>
<accession>A0A385SXR2</accession>
<sequence>MEITTKQAEKLMSQAKAKAEEINVAMNIAITDKWGHLKAFERMDDAFLGSIDIAIKKAKTSMLFRMTSEQVGEFLKPEVAAYGMENTSGGLIGFPGGMPVKANGEIIGYIGVSGGFPIQDQTVASAGSTI</sequence>
<dbReference type="AlphaFoldDB" id="A0A385SXR2"/>
<evidence type="ECO:0000313" key="2">
    <source>
        <dbReference type="Proteomes" id="UP000266183"/>
    </source>
</evidence>
<protein>
    <submittedName>
        <fullName evidence="1">Heme-binding protein</fullName>
    </submittedName>
</protein>
<organism evidence="1 2">
    <name type="scientific">Chryseolinea soli</name>
    <dbReference type="NCBI Taxonomy" id="2321403"/>
    <lineage>
        <taxon>Bacteria</taxon>
        <taxon>Pseudomonadati</taxon>
        <taxon>Bacteroidota</taxon>
        <taxon>Cytophagia</taxon>
        <taxon>Cytophagales</taxon>
        <taxon>Fulvivirgaceae</taxon>
        <taxon>Chryseolinea</taxon>
    </lineage>
</organism>
<dbReference type="EMBL" id="CP032382">
    <property type="protein sequence ID" value="AYB34835.1"/>
    <property type="molecule type" value="Genomic_DNA"/>
</dbReference>
<dbReference type="OrthoDB" id="9778896at2"/>
<evidence type="ECO:0000313" key="1">
    <source>
        <dbReference type="EMBL" id="AYB34835.1"/>
    </source>
</evidence>
<dbReference type="InterPro" id="IPR052517">
    <property type="entry name" value="GlcG_carb_metab_protein"/>
</dbReference>
<dbReference type="InterPro" id="IPR005624">
    <property type="entry name" value="PduO/GlcC-like"/>
</dbReference>